<evidence type="ECO:0000313" key="1">
    <source>
        <dbReference type="EMBL" id="KAJ2811288.1"/>
    </source>
</evidence>
<evidence type="ECO:0000313" key="2">
    <source>
        <dbReference type="Proteomes" id="UP001140096"/>
    </source>
</evidence>
<gene>
    <name evidence="1" type="ORF">H4S07_002157</name>
</gene>
<accession>A0ACC1LKD7</accession>
<feature type="non-terminal residue" evidence="1">
    <location>
        <position position="81"/>
    </location>
</feature>
<sequence length="81" mass="9291">MLTKYMADTPCLPNVLKLRLIVRDKAFSLNRISDNCVTNGLEFVQLLRLIAPAASWVIFRRDWGEYEGEAPGEDIVYDDEN</sequence>
<organism evidence="1 2">
    <name type="scientific">Coemansia furcata</name>
    <dbReference type="NCBI Taxonomy" id="417177"/>
    <lineage>
        <taxon>Eukaryota</taxon>
        <taxon>Fungi</taxon>
        <taxon>Fungi incertae sedis</taxon>
        <taxon>Zoopagomycota</taxon>
        <taxon>Kickxellomycotina</taxon>
        <taxon>Kickxellomycetes</taxon>
        <taxon>Kickxellales</taxon>
        <taxon>Kickxellaceae</taxon>
        <taxon>Coemansia</taxon>
    </lineage>
</organism>
<comment type="caution">
    <text evidence="1">The sequence shown here is derived from an EMBL/GenBank/DDBJ whole genome shotgun (WGS) entry which is preliminary data.</text>
</comment>
<name>A0ACC1LKD7_9FUNG</name>
<protein>
    <submittedName>
        <fullName evidence="1">Uncharacterized protein</fullName>
    </submittedName>
</protein>
<proteinExistence type="predicted"/>
<dbReference type="Proteomes" id="UP001140096">
    <property type="component" value="Unassembled WGS sequence"/>
</dbReference>
<reference evidence="1" key="1">
    <citation type="submission" date="2022-07" db="EMBL/GenBank/DDBJ databases">
        <title>Phylogenomic reconstructions and comparative analyses of Kickxellomycotina fungi.</title>
        <authorList>
            <person name="Reynolds N.K."/>
            <person name="Stajich J.E."/>
            <person name="Barry K."/>
            <person name="Grigoriev I.V."/>
            <person name="Crous P."/>
            <person name="Smith M.E."/>
        </authorList>
    </citation>
    <scope>NUCLEOTIDE SEQUENCE</scope>
    <source>
        <strain evidence="1">CBS 102833</strain>
    </source>
</reference>
<dbReference type="EMBL" id="JANBUP010000483">
    <property type="protein sequence ID" value="KAJ2811288.1"/>
    <property type="molecule type" value="Genomic_DNA"/>
</dbReference>
<keyword evidence="2" id="KW-1185">Reference proteome</keyword>